<evidence type="ECO:0000313" key="3">
    <source>
        <dbReference type="Proteomes" id="UP001262754"/>
    </source>
</evidence>
<reference evidence="2 3" key="1">
    <citation type="submission" date="2023-07" db="EMBL/GenBank/DDBJ databases">
        <title>Sorghum-associated microbial communities from plants grown in Nebraska, USA.</title>
        <authorList>
            <person name="Schachtman D."/>
        </authorList>
    </citation>
    <scope>NUCLEOTIDE SEQUENCE [LARGE SCALE GENOMIC DNA]</scope>
    <source>
        <strain evidence="2 3">DS2154</strain>
    </source>
</reference>
<evidence type="ECO:0008006" key="4">
    <source>
        <dbReference type="Google" id="ProtNLM"/>
    </source>
</evidence>
<evidence type="ECO:0000313" key="2">
    <source>
        <dbReference type="EMBL" id="MDR6532042.1"/>
    </source>
</evidence>
<keyword evidence="1" id="KW-0732">Signal</keyword>
<dbReference type="Pfam" id="PF01963">
    <property type="entry name" value="TraB_PrgY_gumN"/>
    <property type="match status" value="1"/>
</dbReference>
<proteinExistence type="predicted"/>
<keyword evidence="3" id="KW-1185">Reference proteome</keyword>
<dbReference type="Proteomes" id="UP001262754">
    <property type="component" value="Unassembled WGS sequence"/>
</dbReference>
<dbReference type="RefSeq" id="WP_310032382.1">
    <property type="nucleotide sequence ID" value="NZ_JAVDRL010000007.1"/>
</dbReference>
<protein>
    <recommendedName>
        <fullName evidence="4">TraB family protein</fullName>
    </recommendedName>
</protein>
<dbReference type="EMBL" id="JAVDRL010000007">
    <property type="protein sequence ID" value="MDR6532042.1"/>
    <property type="molecule type" value="Genomic_DNA"/>
</dbReference>
<name>A0ABU1N150_9CAUL</name>
<comment type="caution">
    <text evidence="2">The sequence shown here is derived from an EMBL/GenBank/DDBJ whole genome shotgun (WGS) entry which is preliminary data.</text>
</comment>
<feature type="signal peptide" evidence="1">
    <location>
        <begin position="1"/>
        <end position="22"/>
    </location>
</feature>
<accession>A0ABU1N150</accession>
<gene>
    <name evidence="2" type="ORF">J2800_002795</name>
</gene>
<feature type="chain" id="PRO_5046432065" description="TraB family protein" evidence="1">
    <location>
        <begin position="23"/>
        <end position="316"/>
    </location>
</feature>
<sequence>MRRSWTWMLAALALTAAAPAHAQTAPPALDDPEANVVEALVVAARLPGPAWWKITDGDTTLYVLGVLQAMPRGQGWDTGVLDRRLDGAFAVILPPEGKAGLGDLPAALALRKRLRSDAPLDAAVGDLAPKLARARATLRKPVDAYDGWNPLGAGIMMAGDYRKTVRLEPDEPERTIQRLARKHRVKVRPAATYKVMPLIKTAVRGHSREAGLLCLEGVLDEVNAGPEAAREAARAWARGDVRGAIAGPRNFQRCLLALPGMADLERQGTRDEVEALSAAMRTPGHAVAVYGIRSLVARGGVLDQMRARGFLVTAPE</sequence>
<organism evidence="2 3">
    <name type="scientific">Caulobacter rhizosphaerae</name>
    <dbReference type="NCBI Taxonomy" id="2010972"/>
    <lineage>
        <taxon>Bacteria</taxon>
        <taxon>Pseudomonadati</taxon>
        <taxon>Pseudomonadota</taxon>
        <taxon>Alphaproteobacteria</taxon>
        <taxon>Caulobacterales</taxon>
        <taxon>Caulobacteraceae</taxon>
        <taxon>Caulobacter</taxon>
    </lineage>
</organism>
<evidence type="ECO:0000256" key="1">
    <source>
        <dbReference type="SAM" id="SignalP"/>
    </source>
</evidence>
<dbReference type="InterPro" id="IPR002816">
    <property type="entry name" value="TraB/PrgY/GumN_fam"/>
</dbReference>
<dbReference type="CDD" id="cd14788">
    <property type="entry name" value="GumN"/>
    <property type="match status" value="1"/>
</dbReference>